<gene>
    <name evidence="2" type="ORF">N7530_008300</name>
</gene>
<dbReference type="AlphaFoldDB" id="A0A9W9WPF6"/>
<evidence type="ECO:0000256" key="1">
    <source>
        <dbReference type="SAM" id="MobiDB-lite"/>
    </source>
</evidence>
<proteinExistence type="predicted"/>
<reference evidence="2" key="2">
    <citation type="journal article" date="2023" name="IMA Fungus">
        <title>Comparative genomic study of the Penicillium genus elucidates a diverse pangenome and 15 lateral gene transfer events.</title>
        <authorList>
            <person name="Petersen C."/>
            <person name="Sorensen T."/>
            <person name="Nielsen M.R."/>
            <person name="Sondergaard T.E."/>
            <person name="Sorensen J.L."/>
            <person name="Fitzpatrick D.A."/>
            <person name="Frisvad J.C."/>
            <person name="Nielsen K.L."/>
        </authorList>
    </citation>
    <scope>NUCLEOTIDE SEQUENCE</scope>
    <source>
        <strain evidence="2">IBT 17660</strain>
    </source>
</reference>
<protein>
    <submittedName>
        <fullName evidence="2">Uncharacterized protein</fullName>
    </submittedName>
</protein>
<accession>A0A9W9WPF6</accession>
<dbReference type="Proteomes" id="UP001147760">
    <property type="component" value="Unassembled WGS sequence"/>
</dbReference>
<sequence length="83" mass="9178">MESPSGTHPAPVVGEDGNNPGFWAHAALQNPLPRGRRVRAQPGTLLYELQTASLRREPGVRTLRNGEDFYYTIGTETAILKLY</sequence>
<evidence type="ECO:0000313" key="2">
    <source>
        <dbReference type="EMBL" id="KAJ5470943.1"/>
    </source>
</evidence>
<keyword evidence="3" id="KW-1185">Reference proteome</keyword>
<dbReference type="OrthoDB" id="4369725at2759"/>
<evidence type="ECO:0000313" key="3">
    <source>
        <dbReference type="Proteomes" id="UP001147760"/>
    </source>
</evidence>
<feature type="region of interest" description="Disordered" evidence="1">
    <location>
        <begin position="1"/>
        <end position="20"/>
    </location>
</feature>
<dbReference type="EMBL" id="JAPWDO010000005">
    <property type="protein sequence ID" value="KAJ5470943.1"/>
    <property type="molecule type" value="Genomic_DNA"/>
</dbReference>
<comment type="caution">
    <text evidence="2">The sequence shown here is derived from an EMBL/GenBank/DDBJ whole genome shotgun (WGS) entry which is preliminary data.</text>
</comment>
<organism evidence="2 3">
    <name type="scientific">Penicillium desertorum</name>
    <dbReference type="NCBI Taxonomy" id="1303715"/>
    <lineage>
        <taxon>Eukaryota</taxon>
        <taxon>Fungi</taxon>
        <taxon>Dikarya</taxon>
        <taxon>Ascomycota</taxon>
        <taxon>Pezizomycotina</taxon>
        <taxon>Eurotiomycetes</taxon>
        <taxon>Eurotiomycetidae</taxon>
        <taxon>Eurotiales</taxon>
        <taxon>Aspergillaceae</taxon>
        <taxon>Penicillium</taxon>
    </lineage>
</organism>
<name>A0A9W9WPF6_9EURO</name>
<reference evidence="2" key="1">
    <citation type="submission" date="2022-12" db="EMBL/GenBank/DDBJ databases">
        <authorList>
            <person name="Petersen C."/>
        </authorList>
    </citation>
    <scope>NUCLEOTIDE SEQUENCE</scope>
    <source>
        <strain evidence="2">IBT 17660</strain>
    </source>
</reference>